<feature type="region of interest" description="Disordered" evidence="10">
    <location>
        <begin position="32"/>
        <end position="232"/>
    </location>
</feature>
<feature type="DNA-binding region" description="HMG box" evidence="9">
    <location>
        <begin position="224"/>
        <end position="278"/>
    </location>
</feature>
<dbReference type="GO" id="GO:0005654">
    <property type="term" value="C:nucleoplasm"/>
    <property type="evidence" value="ECO:0007669"/>
    <property type="project" value="UniProtKB-SubCell"/>
</dbReference>
<feature type="compositionally biased region" description="Polar residues" evidence="10">
    <location>
        <begin position="178"/>
        <end position="190"/>
    </location>
</feature>
<evidence type="ECO:0000256" key="7">
    <source>
        <dbReference type="ARBA" id="ARBA00069769"/>
    </source>
</evidence>
<organism evidence="12 13">
    <name type="scientific">Channa striata</name>
    <name type="common">Snakehead murrel</name>
    <name type="synonym">Ophicephalus striatus</name>
    <dbReference type="NCBI Taxonomy" id="64152"/>
    <lineage>
        <taxon>Eukaryota</taxon>
        <taxon>Metazoa</taxon>
        <taxon>Chordata</taxon>
        <taxon>Craniata</taxon>
        <taxon>Vertebrata</taxon>
        <taxon>Euteleostomi</taxon>
        <taxon>Actinopterygii</taxon>
        <taxon>Neopterygii</taxon>
        <taxon>Teleostei</taxon>
        <taxon>Neoteleostei</taxon>
        <taxon>Acanthomorphata</taxon>
        <taxon>Anabantaria</taxon>
        <taxon>Anabantiformes</taxon>
        <taxon>Channoidei</taxon>
        <taxon>Channidae</taxon>
        <taxon>Channa</taxon>
    </lineage>
</organism>
<dbReference type="Pfam" id="PF20946">
    <property type="entry name" value="Ctf4_C"/>
    <property type="match status" value="1"/>
</dbReference>
<protein>
    <recommendedName>
        <fullName evidence="7">WD repeat and HMG-box DNA-binding protein 1</fullName>
    </recommendedName>
    <alternativeName>
        <fullName evidence="8">Acidic nucleoplasmic DNA-binding protein 1</fullName>
    </alternativeName>
</protein>
<comment type="subcellular location">
    <subcellularLocation>
        <location evidence="1">Nucleus</location>
        <location evidence="1">Nucleoplasm</location>
    </subcellularLocation>
</comment>
<feature type="domain" description="HMG box" evidence="11">
    <location>
        <begin position="224"/>
        <end position="278"/>
    </location>
</feature>
<feature type="region of interest" description="Disordered" evidence="10">
    <location>
        <begin position="273"/>
        <end position="334"/>
    </location>
</feature>
<comment type="caution">
    <text evidence="12">The sequence shown here is derived from an EMBL/GenBank/DDBJ whole genome shotgun (WGS) entry which is preliminary data.</text>
</comment>
<reference evidence="12" key="1">
    <citation type="submission" date="2023-07" db="EMBL/GenBank/DDBJ databases">
        <title>Chromosome-level Genome Assembly of Striped Snakehead (Channa striata).</title>
        <authorList>
            <person name="Liu H."/>
        </authorList>
    </citation>
    <scope>NUCLEOTIDE SEQUENCE</scope>
    <source>
        <strain evidence="12">Gz</strain>
        <tissue evidence="12">Muscle</tissue>
    </source>
</reference>
<dbReference type="GO" id="GO:0006281">
    <property type="term" value="P:DNA repair"/>
    <property type="evidence" value="ECO:0007669"/>
    <property type="project" value="TreeGrafter"/>
</dbReference>
<dbReference type="PROSITE" id="PS50118">
    <property type="entry name" value="HMG_BOX_2"/>
    <property type="match status" value="1"/>
</dbReference>
<evidence type="ECO:0000259" key="11">
    <source>
        <dbReference type="PROSITE" id="PS50118"/>
    </source>
</evidence>
<dbReference type="GO" id="GO:0003682">
    <property type="term" value="F:chromatin binding"/>
    <property type="evidence" value="ECO:0007669"/>
    <property type="project" value="TreeGrafter"/>
</dbReference>
<keyword evidence="3" id="KW-0677">Repeat</keyword>
<dbReference type="FunFam" id="1.10.30.10:FF:000028">
    <property type="entry name" value="WD repeat and HMG-box DNA-binding protein 1"/>
    <property type="match status" value="1"/>
</dbReference>
<dbReference type="InterPro" id="IPR036910">
    <property type="entry name" value="HMG_box_dom_sf"/>
</dbReference>
<dbReference type="Gene3D" id="1.10.30.10">
    <property type="entry name" value="High mobility group box domain"/>
    <property type="match status" value="1"/>
</dbReference>
<keyword evidence="4 9" id="KW-0238">DNA-binding</keyword>
<evidence type="ECO:0000256" key="6">
    <source>
        <dbReference type="ARBA" id="ARBA00056293"/>
    </source>
</evidence>
<sequence>MTQNAVTLAIRYASRSRRMALAQRLSEVALEKANQIHEEGPEEQEEEEEADYSSIRQNSRYGQSEVTAGHYRKTEEPGEEQDEQEMETTETRKRVNPFAKEAGSPVKQSLTPSSKVGSANPFKVLGSEKPSASPGQPRMTNILDNMTSNRKLGPVSGPAVKPNKSPVLKPLAPRPKSKTQSTLLQMTGTKAASKKTQENTEPAADQQNPLDVPPPASPAENTENKRPKTGFQLWLEENRKIIIADNPDMEETDVIKEAMGRFRTLSSEERLSWTEKAKGQTGDAADLKKRKRAEGGGEYAENENGQTEAEENNAKKKKPLDPSSKLSAFAFNKN</sequence>
<dbReference type="Pfam" id="PF24815">
    <property type="entry name" value="HMG_WDHD1"/>
    <property type="match status" value="1"/>
</dbReference>
<feature type="compositionally biased region" description="Polar residues" evidence="10">
    <location>
        <begin position="138"/>
        <end position="150"/>
    </location>
</feature>
<accession>A0AA88SVZ8</accession>
<dbReference type="GO" id="GO:0006261">
    <property type="term" value="P:DNA-templated DNA replication"/>
    <property type="evidence" value="ECO:0007669"/>
    <property type="project" value="InterPro"/>
</dbReference>
<dbReference type="Proteomes" id="UP001187415">
    <property type="component" value="Unassembled WGS sequence"/>
</dbReference>
<evidence type="ECO:0000256" key="4">
    <source>
        <dbReference type="ARBA" id="ARBA00023125"/>
    </source>
</evidence>
<evidence type="ECO:0000313" key="13">
    <source>
        <dbReference type="Proteomes" id="UP001187415"/>
    </source>
</evidence>
<evidence type="ECO:0000313" key="12">
    <source>
        <dbReference type="EMBL" id="KAK2853666.1"/>
    </source>
</evidence>
<keyword evidence="5 9" id="KW-0539">Nucleus</keyword>
<evidence type="ECO:0000256" key="1">
    <source>
        <dbReference type="ARBA" id="ARBA00004642"/>
    </source>
</evidence>
<dbReference type="InterPro" id="IPR048591">
    <property type="entry name" value="WDHD1/CFT4_hel"/>
</dbReference>
<evidence type="ECO:0000256" key="3">
    <source>
        <dbReference type="ARBA" id="ARBA00022737"/>
    </source>
</evidence>
<dbReference type="GO" id="GO:0003677">
    <property type="term" value="F:DNA binding"/>
    <property type="evidence" value="ECO:0007669"/>
    <property type="project" value="UniProtKB-UniRule"/>
</dbReference>
<feature type="compositionally biased region" description="Polar residues" evidence="10">
    <location>
        <begin position="54"/>
        <end position="66"/>
    </location>
</feature>
<dbReference type="SUPFAM" id="SSF47095">
    <property type="entry name" value="HMG-box"/>
    <property type="match status" value="1"/>
</dbReference>
<dbReference type="InterPro" id="IPR009071">
    <property type="entry name" value="HMG_box_dom"/>
</dbReference>
<proteinExistence type="predicted"/>
<feature type="compositionally biased region" description="Acidic residues" evidence="10">
    <location>
        <begin position="77"/>
        <end position="88"/>
    </location>
</feature>
<evidence type="ECO:0000256" key="5">
    <source>
        <dbReference type="ARBA" id="ARBA00023242"/>
    </source>
</evidence>
<dbReference type="SMART" id="SM00398">
    <property type="entry name" value="HMG"/>
    <property type="match status" value="1"/>
</dbReference>
<feature type="compositionally biased region" description="Acidic residues" evidence="10">
    <location>
        <begin position="40"/>
        <end position="51"/>
    </location>
</feature>
<feature type="compositionally biased region" description="Polar residues" evidence="10">
    <location>
        <begin position="106"/>
        <end position="117"/>
    </location>
</feature>
<evidence type="ECO:0000256" key="9">
    <source>
        <dbReference type="PROSITE-ProRule" id="PRU00267"/>
    </source>
</evidence>
<dbReference type="PANTHER" id="PTHR19932:SF10">
    <property type="entry name" value="WD REPEAT AND HMG-BOX DNA-BINDING PROTEIN 1"/>
    <property type="match status" value="1"/>
</dbReference>
<name>A0AA88SVZ8_CHASR</name>
<dbReference type="GO" id="GO:0043596">
    <property type="term" value="C:nuclear replication fork"/>
    <property type="evidence" value="ECO:0007669"/>
    <property type="project" value="TreeGrafter"/>
</dbReference>
<gene>
    <name evidence="12" type="ORF">Q5P01_006327</name>
</gene>
<dbReference type="EMBL" id="JAUPFM010000004">
    <property type="protein sequence ID" value="KAK2853666.1"/>
    <property type="molecule type" value="Genomic_DNA"/>
</dbReference>
<dbReference type="CDD" id="cd21993">
    <property type="entry name" value="HMG-box_WDHD1"/>
    <property type="match status" value="1"/>
</dbReference>
<evidence type="ECO:0000256" key="8">
    <source>
        <dbReference type="ARBA" id="ARBA00080131"/>
    </source>
</evidence>
<evidence type="ECO:0000256" key="2">
    <source>
        <dbReference type="ARBA" id="ARBA00022574"/>
    </source>
</evidence>
<keyword evidence="13" id="KW-1185">Reference proteome</keyword>
<dbReference type="GO" id="GO:0000278">
    <property type="term" value="P:mitotic cell cycle"/>
    <property type="evidence" value="ECO:0007669"/>
    <property type="project" value="TreeGrafter"/>
</dbReference>
<keyword evidence="2" id="KW-0853">WD repeat</keyword>
<comment type="function">
    <text evidence="6">Core replisome component that acts as a replication initiation factor. Binds directly to the CMG complex and functions as a hub to recruit additional proteins to the replication fork.</text>
</comment>
<dbReference type="InterPro" id="IPR055339">
    <property type="entry name" value="HMG-box_WDHD1"/>
</dbReference>
<dbReference type="PANTHER" id="PTHR19932">
    <property type="entry name" value="WD REPEAT AND HMG-BOX DNA BINDING PROTEIN"/>
    <property type="match status" value="1"/>
</dbReference>
<evidence type="ECO:0000256" key="10">
    <source>
        <dbReference type="SAM" id="MobiDB-lite"/>
    </source>
</evidence>
<dbReference type="AlphaFoldDB" id="A0AA88SVZ8"/>